<evidence type="ECO:0000256" key="2">
    <source>
        <dbReference type="SAM" id="Phobius"/>
    </source>
</evidence>
<keyword evidence="2" id="KW-0812">Transmembrane</keyword>
<evidence type="ECO:0008006" key="5">
    <source>
        <dbReference type="Google" id="ProtNLM"/>
    </source>
</evidence>
<protein>
    <recommendedName>
        <fullName evidence="5">C3H1-type domain-containing protein</fullName>
    </recommendedName>
</protein>
<feature type="region of interest" description="Disordered" evidence="1">
    <location>
        <begin position="1"/>
        <end position="54"/>
    </location>
</feature>
<comment type="caution">
    <text evidence="3">The sequence shown here is derived from an EMBL/GenBank/DDBJ whole genome shotgun (WGS) entry which is preliminary data.</text>
</comment>
<dbReference type="Proteomes" id="UP001175271">
    <property type="component" value="Unassembled WGS sequence"/>
</dbReference>
<dbReference type="AlphaFoldDB" id="A0AA39HL35"/>
<accession>A0AA39HL35</accession>
<gene>
    <name evidence="3" type="ORF">QR680_003654</name>
</gene>
<proteinExistence type="predicted"/>
<feature type="compositionally biased region" description="Basic residues" evidence="1">
    <location>
        <begin position="33"/>
        <end position="46"/>
    </location>
</feature>
<organism evidence="3 4">
    <name type="scientific">Steinernema hermaphroditum</name>
    <dbReference type="NCBI Taxonomy" id="289476"/>
    <lineage>
        <taxon>Eukaryota</taxon>
        <taxon>Metazoa</taxon>
        <taxon>Ecdysozoa</taxon>
        <taxon>Nematoda</taxon>
        <taxon>Chromadorea</taxon>
        <taxon>Rhabditida</taxon>
        <taxon>Tylenchina</taxon>
        <taxon>Panagrolaimomorpha</taxon>
        <taxon>Strongyloidoidea</taxon>
        <taxon>Steinernematidae</taxon>
        <taxon>Steinernema</taxon>
    </lineage>
</organism>
<keyword evidence="2" id="KW-0472">Membrane</keyword>
<feature type="transmembrane region" description="Helical" evidence="2">
    <location>
        <begin position="426"/>
        <end position="448"/>
    </location>
</feature>
<evidence type="ECO:0000256" key="1">
    <source>
        <dbReference type="SAM" id="MobiDB-lite"/>
    </source>
</evidence>
<evidence type="ECO:0000313" key="3">
    <source>
        <dbReference type="EMBL" id="KAK0407886.1"/>
    </source>
</evidence>
<feature type="transmembrane region" description="Helical" evidence="2">
    <location>
        <begin position="340"/>
        <end position="363"/>
    </location>
</feature>
<keyword evidence="4" id="KW-1185">Reference proteome</keyword>
<dbReference type="EMBL" id="JAUCMV010000003">
    <property type="protein sequence ID" value="KAK0407886.1"/>
    <property type="molecule type" value="Genomic_DNA"/>
</dbReference>
<name>A0AA39HL35_9BILA</name>
<evidence type="ECO:0000313" key="4">
    <source>
        <dbReference type="Proteomes" id="UP001175271"/>
    </source>
</evidence>
<reference evidence="3" key="1">
    <citation type="submission" date="2023-06" db="EMBL/GenBank/DDBJ databases">
        <title>Genomic analysis of the entomopathogenic nematode Steinernema hermaphroditum.</title>
        <authorList>
            <person name="Schwarz E.M."/>
            <person name="Heppert J.K."/>
            <person name="Baniya A."/>
            <person name="Schwartz H.T."/>
            <person name="Tan C.-H."/>
            <person name="Antoshechkin I."/>
            <person name="Sternberg P.W."/>
            <person name="Goodrich-Blair H."/>
            <person name="Dillman A.R."/>
        </authorList>
    </citation>
    <scope>NUCLEOTIDE SEQUENCE</scope>
    <source>
        <strain evidence="3">PS9179</strain>
        <tissue evidence="3">Whole animal</tissue>
    </source>
</reference>
<sequence>MVRTKPTPSKAKDHIAKKRLSLMSTNGDLPGKSMKKSQPKQKKRAKPANPQSFVPYVPNNNIGMGYPTAYGLGLGYIRNGGGYGNEGYGYGGDYEGYRPRPAPPPRGFPLLCSNGGAHIGQCRLDADAICLALGGECINTACCTTPFYGGRPIATTKKPVIVEGEALRPKPIVASEVSGEFEPESQSESEAELAELKMIVASSRTERPKTATRKPRRRTTTTLAPITVALPSRQNQTDISLNEKVCSNGMEPIGPCYENNECPYRHGIESHQVILRFCMYDRSYNFLHRTEYFEKVANLLTPDKNSFELVAKTVMQDVHELHCDEDAQCWLRRWFPLRRVLCSIPITIAVLIGGYFVFGLIIYTSQLERNNEALERFHTAMMDKDLRFRWIEESMSQNSSWLDFSIGKEKELFREVTNQETSILQWYHHVAIHTGTCLGTFIAIYVLCSCCFHRPSEWELAVNWYRDYSYRLPYQAPLF</sequence>
<keyword evidence="2" id="KW-1133">Transmembrane helix</keyword>